<evidence type="ECO:0000313" key="6">
    <source>
        <dbReference type="Proteomes" id="UP000051326"/>
    </source>
</evidence>
<dbReference type="Pfam" id="PF03060">
    <property type="entry name" value="NMO"/>
    <property type="match status" value="2"/>
</dbReference>
<dbReference type="InterPro" id="IPR004136">
    <property type="entry name" value="NMO"/>
</dbReference>
<gene>
    <name evidence="5" type="ORF">PHA8399_00665</name>
</gene>
<dbReference type="RefSeq" id="WP_058284768.1">
    <property type="nucleotide sequence ID" value="NZ_CYSR01000009.1"/>
</dbReference>
<accession>A0A0P1H6D3</accession>
<evidence type="ECO:0000256" key="4">
    <source>
        <dbReference type="SAM" id="SignalP"/>
    </source>
</evidence>
<dbReference type="EMBL" id="CYSR01000009">
    <property type="protein sequence ID" value="CUH98551.1"/>
    <property type="molecule type" value="Genomic_DNA"/>
</dbReference>
<reference evidence="5 6" key="1">
    <citation type="submission" date="2015-09" db="EMBL/GenBank/DDBJ databases">
        <authorList>
            <consortium name="Swine Surveillance"/>
        </authorList>
    </citation>
    <scope>NUCLEOTIDE SEQUENCE [LARGE SCALE GENOMIC DNA]</scope>
    <source>
        <strain evidence="5 6">CECT 8399</strain>
    </source>
</reference>
<keyword evidence="4" id="KW-0732">Signal</keyword>
<dbReference type="PANTHER" id="PTHR32332">
    <property type="entry name" value="2-NITROPROPANE DIOXYGENASE"/>
    <property type="match status" value="1"/>
</dbReference>
<proteinExistence type="predicted"/>
<evidence type="ECO:0000256" key="2">
    <source>
        <dbReference type="ARBA" id="ARBA00022643"/>
    </source>
</evidence>
<evidence type="ECO:0000256" key="3">
    <source>
        <dbReference type="ARBA" id="ARBA00023002"/>
    </source>
</evidence>
<keyword evidence="5" id="KW-0503">Monooxygenase</keyword>
<feature type="chain" id="PRO_5006064123" evidence="4">
    <location>
        <begin position="24"/>
        <end position="328"/>
    </location>
</feature>
<dbReference type="SUPFAM" id="SSF51412">
    <property type="entry name" value="Inosine monophosphate dehydrogenase (IMPDH)"/>
    <property type="match status" value="1"/>
</dbReference>
<sequence length="328" mass="33596">MKTRLTEALGITCPVIQAPMAFAAGGALASAVSNAGGLGMIGGGYGDAGWIEQQFAIAAGARAGCGLITWKLAEQPHLLERVLAQDPAAVFLSFGDPAPFAPAIRQAGVPLICQVQTLRDAQQALDCGADIIVAQGADAGGHGEARGTFALVPEIADEIARQNSQALLCAAGGITDGRGLAAALMLGADGAVIGTRFWASREALVHPRILNRALAATGDDTIRTRVVDVVRGLDWPGRYNVRVLRNPFIQKWHGAEDALQLQAGAEAAKWAAAQEAGDPDIATAITGEGIGMIRSAPPAGDILANLMTDARQCLARAASAAGRASALT</sequence>
<dbReference type="GO" id="GO:0018580">
    <property type="term" value="F:nitronate monooxygenase activity"/>
    <property type="evidence" value="ECO:0007669"/>
    <property type="project" value="UniProtKB-EC"/>
</dbReference>
<protein>
    <submittedName>
        <fullName evidence="5">Nitronate monooxygenase</fullName>
        <ecNumber evidence="5">1.13.12.16</ecNumber>
    </submittedName>
</protein>
<dbReference type="InterPro" id="IPR013785">
    <property type="entry name" value="Aldolase_TIM"/>
</dbReference>
<dbReference type="CDD" id="cd04730">
    <property type="entry name" value="NPD_like"/>
    <property type="match status" value="1"/>
</dbReference>
<dbReference type="STRING" id="1396826.PHA8399_00665"/>
<name>A0A0P1H6D3_9RHOB</name>
<feature type="signal peptide" evidence="4">
    <location>
        <begin position="1"/>
        <end position="23"/>
    </location>
</feature>
<dbReference type="Proteomes" id="UP000051326">
    <property type="component" value="Unassembled WGS sequence"/>
</dbReference>
<organism evidence="5 6">
    <name type="scientific">Leisingera aquaemixtae</name>
    <dbReference type="NCBI Taxonomy" id="1396826"/>
    <lineage>
        <taxon>Bacteria</taxon>
        <taxon>Pseudomonadati</taxon>
        <taxon>Pseudomonadota</taxon>
        <taxon>Alphaproteobacteria</taxon>
        <taxon>Rhodobacterales</taxon>
        <taxon>Roseobacteraceae</taxon>
        <taxon>Leisingera</taxon>
    </lineage>
</organism>
<evidence type="ECO:0000256" key="1">
    <source>
        <dbReference type="ARBA" id="ARBA00022630"/>
    </source>
</evidence>
<dbReference type="EC" id="1.13.12.16" evidence="5"/>
<evidence type="ECO:0000313" key="5">
    <source>
        <dbReference type="EMBL" id="CUH98551.1"/>
    </source>
</evidence>
<keyword evidence="2" id="KW-0288">FMN</keyword>
<dbReference type="PANTHER" id="PTHR32332:SF31">
    <property type="entry name" value="2-NITROPROPANE DIOXYGENASE FAMILY, PUTATIVE (AFU_ORTHOLOGUE AFUA_2G09850)-RELATED"/>
    <property type="match status" value="1"/>
</dbReference>
<keyword evidence="3 5" id="KW-0560">Oxidoreductase</keyword>
<dbReference type="AlphaFoldDB" id="A0A0P1H6D3"/>
<dbReference type="Gene3D" id="3.20.20.70">
    <property type="entry name" value="Aldolase class I"/>
    <property type="match status" value="1"/>
</dbReference>
<keyword evidence="1" id="KW-0285">Flavoprotein</keyword>